<dbReference type="AlphaFoldDB" id="A0AAQ1ZHS0"/>
<evidence type="ECO:0000313" key="5">
    <source>
        <dbReference type="EMBL" id="SUB79229.1"/>
    </source>
</evidence>
<feature type="compositionally biased region" description="Basic and acidic residues" evidence="3">
    <location>
        <begin position="104"/>
        <end position="116"/>
    </location>
</feature>
<feature type="region of interest" description="Disordered" evidence="3">
    <location>
        <begin position="103"/>
        <end position="122"/>
    </location>
</feature>
<evidence type="ECO:0000313" key="6">
    <source>
        <dbReference type="Proteomes" id="UP000255283"/>
    </source>
</evidence>
<name>A0AAQ1ZHS0_9BACT</name>
<organism evidence="5 6">
    <name type="scientific">Segatella buccae</name>
    <dbReference type="NCBI Taxonomy" id="28126"/>
    <lineage>
        <taxon>Bacteria</taxon>
        <taxon>Pseudomonadati</taxon>
        <taxon>Bacteroidota</taxon>
        <taxon>Bacteroidia</taxon>
        <taxon>Bacteroidales</taxon>
        <taxon>Prevotellaceae</taxon>
        <taxon>Segatella</taxon>
    </lineage>
</organism>
<dbReference type="InterPro" id="IPR013830">
    <property type="entry name" value="SGNH_hydro"/>
</dbReference>
<evidence type="ECO:0000256" key="2">
    <source>
        <dbReference type="ARBA" id="ARBA00022801"/>
    </source>
</evidence>
<reference evidence="5 6" key="1">
    <citation type="submission" date="2018-06" db="EMBL/GenBank/DDBJ databases">
        <authorList>
            <consortium name="Pathogen Informatics"/>
            <person name="Doyle S."/>
        </authorList>
    </citation>
    <scope>NUCLEOTIDE SEQUENCE [LARGE SCALE GENOMIC DNA]</scope>
    <source>
        <strain evidence="5 6">NCTC13063</strain>
    </source>
</reference>
<gene>
    <name evidence="5" type="primary">rhgT_2</name>
    <name evidence="5" type="ORF">NCTC13063_00487</name>
</gene>
<dbReference type="PANTHER" id="PTHR43695:SF1">
    <property type="entry name" value="RHAMNOGALACTURONAN ACETYLESTERASE"/>
    <property type="match status" value="1"/>
</dbReference>
<dbReference type="GO" id="GO:0016788">
    <property type="term" value="F:hydrolase activity, acting on ester bonds"/>
    <property type="evidence" value="ECO:0007669"/>
    <property type="project" value="UniProtKB-ARBA"/>
</dbReference>
<dbReference type="EC" id="3.1.1.-" evidence="5"/>
<dbReference type="PANTHER" id="PTHR43695">
    <property type="entry name" value="PUTATIVE (AFU_ORTHOLOGUE AFUA_2G17250)-RELATED"/>
    <property type="match status" value="1"/>
</dbReference>
<dbReference type="InterPro" id="IPR037459">
    <property type="entry name" value="RhgT-like"/>
</dbReference>
<dbReference type="Gene3D" id="3.40.50.1110">
    <property type="entry name" value="SGNH hydrolase"/>
    <property type="match status" value="1"/>
</dbReference>
<feature type="domain" description="SGNH hydrolase-type esterase" evidence="4">
    <location>
        <begin position="33"/>
        <end position="214"/>
    </location>
</feature>
<dbReference type="SUPFAM" id="SSF52266">
    <property type="entry name" value="SGNH hydrolase"/>
    <property type="match status" value="1"/>
</dbReference>
<dbReference type="CDD" id="cd01821">
    <property type="entry name" value="Rhamnogalacturan_acetylesterase_like"/>
    <property type="match status" value="1"/>
</dbReference>
<comment type="caution">
    <text evidence="5">The sequence shown here is derived from an EMBL/GenBank/DDBJ whole genome shotgun (WGS) entry which is preliminary data.</text>
</comment>
<evidence type="ECO:0000256" key="3">
    <source>
        <dbReference type="SAM" id="MobiDB-lite"/>
    </source>
</evidence>
<dbReference type="EMBL" id="UGTJ01000001">
    <property type="protein sequence ID" value="SUB79229.1"/>
    <property type="molecule type" value="Genomic_DNA"/>
</dbReference>
<dbReference type="InterPro" id="IPR036514">
    <property type="entry name" value="SGNH_hydro_sf"/>
</dbReference>
<protein>
    <submittedName>
        <fullName evidence="5">Rhamnogalacturonan acetylesterase rhgT</fullName>
        <ecNumber evidence="5">3.1.1.-</ecNumber>
    </submittedName>
</protein>
<dbReference type="Pfam" id="PF13472">
    <property type="entry name" value="Lipase_GDSL_2"/>
    <property type="match status" value="1"/>
</dbReference>
<keyword evidence="2 5" id="KW-0378">Hydrolase</keyword>
<comment type="similarity">
    <text evidence="1">Belongs to the 'GDSL' lipolytic enzyme family.</text>
</comment>
<accession>A0AAQ1ZHS0</accession>
<sequence>MKHSTKTVSIFLLTCLTAIGLTSSNRKVTIFIIGDSTAAEKSSPATNPERGWGMVLQGCFTEDILVDNHAVNGRSSKSFWDEGRWKKVVDRIAPGDYVLIQFGHNDEKPAPDRHTEPGSTFDDNLRRYVRETREKGGFPVLLNAVVRRKFYLENDHNDDDEKLRNKSYEGDELINSDTLINTHGEYRLVPERIAKEMKVVFIDANRITHDIEQRYGVVGSRKLHVWYKPGEISSLPKGRQDNTHYNVYGARIVADALATELAAKIPALRKYVRHYDYVVSKEGRGNYMDLQTAIDDVPSNGKTSILILDGTWNKPYIAKGKKVKLIRYSGVRFK</sequence>
<proteinExistence type="inferred from homology"/>
<dbReference type="Proteomes" id="UP000255283">
    <property type="component" value="Unassembled WGS sequence"/>
</dbReference>
<dbReference type="RefSeq" id="WP_115153151.1">
    <property type="nucleotide sequence ID" value="NZ_DBFWLE010000018.1"/>
</dbReference>
<evidence type="ECO:0000256" key="1">
    <source>
        <dbReference type="ARBA" id="ARBA00008668"/>
    </source>
</evidence>
<evidence type="ECO:0000259" key="4">
    <source>
        <dbReference type="Pfam" id="PF13472"/>
    </source>
</evidence>